<reference evidence="2 3" key="1">
    <citation type="submission" date="2006-03" db="EMBL/GenBank/DDBJ databases">
        <title>Annotation of Plasmodium falciparum HB3.</title>
        <authorList>
            <consortium name="The Broad Institute Genome Sequencing Platform"/>
            <person name="Volkman S.K."/>
            <person name="Neafsey D.E."/>
            <person name="Dash A.P."/>
            <person name="Chitnis C.E."/>
            <person name="Hartl D.L."/>
            <person name="Young S.K."/>
            <person name="Zeng Q."/>
            <person name="Koehrsen M."/>
            <person name="Alvarado L."/>
            <person name="Berlin A."/>
            <person name="Borenstein D."/>
            <person name="Chapman S.B."/>
            <person name="Chen Z."/>
            <person name="Engels R."/>
            <person name="Freedman E."/>
            <person name="Gellesch M."/>
            <person name="Goldberg J."/>
            <person name="Griggs A."/>
            <person name="Gujja S."/>
            <person name="Heilman E.R."/>
            <person name="Heiman D.I."/>
            <person name="Howarth C."/>
            <person name="Jen D."/>
            <person name="Larson L."/>
            <person name="Mehta T."/>
            <person name="Neiman D."/>
            <person name="Park D."/>
            <person name="Pearson M."/>
            <person name="Roberts A."/>
            <person name="Saif S."/>
            <person name="Shea T."/>
            <person name="Shenoy N."/>
            <person name="Sisk P."/>
            <person name="Stolte C."/>
            <person name="Sykes S."/>
            <person name="Walk T."/>
            <person name="White J."/>
            <person name="Yandava C."/>
            <person name="Haas B."/>
            <person name="Henn M.R."/>
            <person name="Nusbaum C."/>
            <person name="Birren B."/>
        </authorList>
    </citation>
    <scope>NUCLEOTIDE SEQUENCE [LARGE SCALE GENOMIC DNA]</scope>
    <source>
        <strain evidence="2">HB3</strain>
    </source>
</reference>
<organism evidence="2 3">
    <name type="scientific">Plasmodium falciparum (isolate HB3)</name>
    <dbReference type="NCBI Taxonomy" id="137071"/>
    <lineage>
        <taxon>Eukaryota</taxon>
        <taxon>Sar</taxon>
        <taxon>Alveolata</taxon>
        <taxon>Apicomplexa</taxon>
        <taxon>Aconoidasida</taxon>
        <taxon>Haemosporida</taxon>
        <taxon>Plasmodiidae</taxon>
        <taxon>Plasmodium</taxon>
        <taxon>Plasmodium (Laverania)</taxon>
    </lineage>
</organism>
<protein>
    <submittedName>
        <fullName evidence="2">Uncharacterized protein</fullName>
    </submittedName>
</protein>
<feature type="transmembrane region" description="Helical" evidence="1">
    <location>
        <begin position="62"/>
        <end position="78"/>
    </location>
</feature>
<dbReference type="Proteomes" id="UP000054289">
    <property type="component" value="Unassembled WGS sequence"/>
</dbReference>
<evidence type="ECO:0000313" key="3">
    <source>
        <dbReference type="Proteomes" id="UP000054289"/>
    </source>
</evidence>
<name>A0A0L7KHH3_PLAFX</name>
<evidence type="ECO:0000313" key="2">
    <source>
        <dbReference type="EMBL" id="KOB62546.1"/>
    </source>
</evidence>
<dbReference type="AlphaFoldDB" id="A0A0L7KHH3"/>
<sequence>MLDKHFILKKKKKKKEKIEKKKKIRSYIIDLFWLHGITYIYSTLYINMIISYVKLFVRKKKWMIYIYLYICIFFFPYNKKNQKKKKKKKRPPC</sequence>
<dbReference type="KEGG" id="pfh:PFHG_04310"/>
<feature type="transmembrane region" description="Helical" evidence="1">
    <location>
        <begin position="27"/>
        <end position="50"/>
    </location>
</feature>
<dbReference type="EMBL" id="CH672077">
    <property type="protein sequence ID" value="KOB62546.1"/>
    <property type="molecule type" value="Genomic_DNA"/>
</dbReference>
<keyword evidence="1" id="KW-0472">Membrane</keyword>
<accession>A0A0L7KHH3</accession>
<reference evidence="3" key="2">
    <citation type="submission" date="2006-03" db="EMBL/GenBank/DDBJ databases">
        <title>The genome sequence of the Plasmodium falciparum HB3.</title>
        <authorList>
            <consortium name="The Broad Institute Genome Sequencing Platform"/>
            <person name="Birren B."/>
            <person name="Lander E."/>
            <person name="Galagan J."/>
            <person name="Nusbaum C."/>
            <person name="Devon K."/>
            <person name="Henn M."/>
            <person name="Jaffe D."/>
            <person name="Butler J."/>
            <person name="Alvarez P."/>
            <person name="Gnerre S."/>
            <person name="Grabherr M."/>
            <person name="Kleber M."/>
            <person name="Mauceli E."/>
            <person name="Brockman W."/>
            <person name="MacCallum I.A."/>
            <person name="Rounsley S."/>
            <person name="Young S."/>
            <person name="LaButti K."/>
            <person name="Pushparaj V."/>
            <person name="DeCaprio D."/>
            <person name="Crawford M."/>
            <person name="Koehrsen M."/>
            <person name="Engels R."/>
            <person name="Montgomery P."/>
            <person name="Pearson M."/>
            <person name="Howarth C."/>
            <person name="Larson L."/>
            <person name="Luoma S."/>
            <person name="White J."/>
            <person name="Kodira C."/>
            <person name="Zeng Q."/>
            <person name="Oleary S."/>
            <person name="Yandava C."/>
            <person name="Alvarado L."/>
            <person name="Wirth D."/>
            <person name="Volkman S."/>
            <person name="Hartl D."/>
        </authorList>
    </citation>
    <scope>NUCLEOTIDE SEQUENCE [LARGE SCALE GENOMIC DNA]</scope>
</reference>
<evidence type="ECO:0000256" key="1">
    <source>
        <dbReference type="SAM" id="Phobius"/>
    </source>
</evidence>
<proteinExistence type="predicted"/>
<gene>
    <name evidence="2" type="ORF">PFHG_04310</name>
</gene>
<keyword evidence="1" id="KW-1133">Transmembrane helix</keyword>
<keyword evidence="1" id="KW-0812">Transmembrane</keyword>